<sequence length="286" mass="30968">MQNSLFLGGVVCASFIAAPVASDADTIASDIPNGLFAPLTIIEDHPQCNGPGQIAFKVEFETGEVSYTAQHVQSLREASISSDGVILEEEARCFVGHRSGTELTQVEVSCNGGELQRSPFDARNLSQTSISISGTFTACHSPFAFEIMDSSWRAQINEPKGPSEVTGTVFQNPVEGCENAVQVLGPRLYLRYVQTTSSGIPLGIERRFPYDDVDVVSPASPTFFRLIFNDIPVLLNDNNVPFATVDTQVFLFPTDQGVARCPGGLCTLPRFVTNMSNVSRHARKCP</sequence>
<name>A0A1R3WNP5_9RHOB</name>
<dbReference type="OrthoDB" id="7811725at2"/>
<organism evidence="1 2">
    <name type="scientific">Yoonia rosea</name>
    <dbReference type="NCBI Taxonomy" id="287098"/>
    <lineage>
        <taxon>Bacteria</taxon>
        <taxon>Pseudomonadati</taxon>
        <taxon>Pseudomonadota</taxon>
        <taxon>Alphaproteobacteria</taxon>
        <taxon>Rhodobacterales</taxon>
        <taxon>Paracoccaceae</taxon>
        <taxon>Yoonia</taxon>
    </lineage>
</organism>
<evidence type="ECO:0000313" key="1">
    <source>
        <dbReference type="EMBL" id="SIT79537.1"/>
    </source>
</evidence>
<reference evidence="2" key="1">
    <citation type="submission" date="2017-01" db="EMBL/GenBank/DDBJ databases">
        <authorList>
            <person name="Varghese N."/>
            <person name="Submissions S."/>
        </authorList>
    </citation>
    <scope>NUCLEOTIDE SEQUENCE [LARGE SCALE GENOMIC DNA]</scope>
    <source>
        <strain evidence="2">DSM 29591</strain>
    </source>
</reference>
<accession>A0A1R3WNP5</accession>
<dbReference type="AlphaFoldDB" id="A0A1R3WNP5"/>
<gene>
    <name evidence="1" type="ORF">SAMN05421665_0959</name>
</gene>
<protein>
    <submittedName>
        <fullName evidence="1">Uncharacterized protein</fullName>
    </submittedName>
</protein>
<keyword evidence="2" id="KW-1185">Reference proteome</keyword>
<dbReference type="EMBL" id="FTPR01000001">
    <property type="protein sequence ID" value="SIT79537.1"/>
    <property type="molecule type" value="Genomic_DNA"/>
</dbReference>
<dbReference type="RefSeq" id="WP_076658568.1">
    <property type="nucleotide sequence ID" value="NZ_FTPR01000001.1"/>
</dbReference>
<evidence type="ECO:0000313" key="2">
    <source>
        <dbReference type="Proteomes" id="UP000186997"/>
    </source>
</evidence>
<proteinExistence type="predicted"/>
<dbReference type="Proteomes" id="UP000186997">
    <property type="component" value="Unassembled WGS sequence"/>
</dbReference>